<dbReference type="Pfam" id="PF13519">
    <property type="entry name" value="VWA_2"/>
    <property type="match status" value="1"/>
</dbReference>
<proteinExistence type="predicted"/>
<name>A0A1E3RWB9_9MYCO</name>
<feature type="domain" description="VWFA" evidence="2">
    <location>
        <begin position="362"/>
        <end position="551"/>
    </location>
</feature>
<sequence>MSAADPLGPGRFRLLASFVAGRSVDVAEAPAGPAHTDGQVIFTSAGGSTEQQRREVLLQGALLAAGSLEPDLVRGLRARPGLARQYLALEGRRALTELAGRLPLAATLYTGAAPTTASAADSLETARGRGKAADPPDWFGVIKPARLLSTDALTGGRATESDLRLQFSDADADTAEDDDDGPGTESKILKLFDNPLFNSEAVGDFLRKLLGTSTSSGDSTGGAEMRVGAVRRARTTGPQARPMPTRIHFADDDNPGATVGVGGALHAEWDAHKNRYRPDWCRVIDYPLTTRADVAAAGVVRDDVLQRRLSRIGLGPKVLRRRADGDELDIEALVELSVDLRCGYSPPEHIYREHRKIARNLGVLILLDASGSATDADPAGLAVHDHQRRAAATIAATLEDLGDRVAVYAFRSQGRHAVHLPAIKTFGQRFTALSRARLNQLQPANYTRLGAAIRGAGEILKAEAGTPNRLLLVLSDGHPYDDGYEGRYAEADAHKSLEELRLDGVACLCLSLGTTAGSEALERVFGSASHASAAALADLSPRIDDLFLSALRELAAPRPAGRRTGQGVARAAATRNVSSA</sequence>
<gene>
    <name evidence="3" type="ORF">BHQ17_10125</name>
</gene>
<dbReference type="SUPFAM" id="SSF53300">
    <property type="entry name" value="vWA-like"/>
    <property type="match status" value="1"/>
</dbReference>
<dbReference type="InterPro" id="IPR036465">
    <property type="entry name" value="vWFA_dom_sf"/>
</dbReference>
<comment type="caution">
    <text evidence="3">The sequence shown here is derived from an EMBL/GenBank/DDBJ whole genome shotgun (WGS) entry which is preliminary data.</text>
</comment>
<dbReference type="InterPro" id="IPR002035">
    <property type="entry name" value="VWF_A"/>
</dbReference>
<dbReference type="SMART" id="SM00327">
    <property type="entry name" value="VWA"/>
    <property type="match status" value="1"/>
</dbReference>
<reference evidence="4" key="1">
    <citation type="submission" date="2016-09" db="EMBL/GenBank/DDBJ databases">
        <authorList>
            <person name="Greninger A.L."/>
            <person name="Jerome K.R."/>
            <person name="Mcnair B."/>
            <person name="Wallis C."/>
            <person name="Fang F."/>
        </authorList>
    </citation>
    <scope>NUCLEOTIDE SEQUENCE [LARGE SCALE GENOMIC DNA]</scope>
    <source>
        <strain evidence="4">M7</strain>
    </source>
</reference>
<accession>A0A1E3RWB9</accession>
<dbReference type="PROSITE" id="PS50234">
    <property type="entry name" value="VWFA"/>
    <property type="match status" value="1"/>
</dbReference>
<keyword evidence="4" id="KW-1185">Reference proteome</keyword>
<dbReference type="OrthoDB" id="4641313at2"/>
<feature type="region of interest" description="Disordered" evidence="1">
    <location>
        <begin position="559"/>
        <end position="580"/>
    </location>
</feature>
<organism evidence="3 4">
    <name type="scientific">Mycolicibacterium holsaticum</name>
    <dbReference type="NCBI Taxonomy" id="152142"/>
    <lineage>
        <taxon>Bacteria</taxon>
        <taxon>Bacillati</taxon>
        <taxon>Actinomycetota</taxon>
        <taxon>Actinomycetes</taxon>
        <taxon>Mycobacteriales</taxon>
        <taxon>Mycobacteriaceae</taxon>
        <taxon>Mycolicibacterium</taxon>
    </lineage>
</organism>
<evidence type="ECO:0000313" key="4">
    <source>
        <dbReference type="Proteomes" id="UP000094243"/>
    </source>
</evidence>
<dbReference type="InterPro" id="IPR051928">
    <property type="entry name" value="NorD/CobT"/>
</dbReference>
<dbReference type="Gene3D" id="3.40.50.410">
    <property type="entry name" value="von Willebrand factor, type A domain"/>
    <property type="match status" value="1"/>
</dbReference>
<dbReference type="Proteomes" id="UP000094243">
    <property type="component" value="Unassembled WGS sequence"/>
</dbReference>
<evidence type="ECO:0000259" key="2">
    <source>
        <dbReference type="PROSITE" id="PS50234"/>
    </source>
</evidence>
<dbReference type="AlphaFoldDB" id="A0A1E3RWB9"/>
<dbReference type="RefSeq" id="WP_069405075.1">
    <property type="nucleotide sequence ID" value="NZ_MIGZ01000046.1"/>
</dbReference>
<dbReference type="EMBL" id="MIGZ01000046">
    <property type="protein sequence ID" value="ODQ94215.1"/>
    <property type="molecule type" value="Genomic_DNA"/>
</dbReference>
<protein>
    <submittedName>
        <fullName evidence="3">VWA domain-containing protein</fullName>
    </submittedName>
</protein>
<dbReference type="PANTHER" id="PTHR41248">
    <property type="entry name" value="NORD PROTEIN"/>
    <property type="match status" value="1"/>
</dbReference>
<evidence type="ECO:0000256" key="1">
    <source>
        <dbReference type="SAM" id="MobiDB-lite"/>
    </source>
</evidence>
<dbReference type="PANTHER" id="PTHR41248:SF1">
    <property type="entry name" value="NORD PROTEIN"/>
    <property type="match status" value="1"/>
</dbReference>
<evidence type="ECO:0000313" key="3">
    <source>
        <dbReference type="EMBL" id="ODQ94215.1"/>
    </source>
</evidence>